<evidence type="ECO:0000313" key="1">
    <source>
        <dbReference type="EMBL" id="AHW64258.1"/>
    </source>
</evidence>
<dbReference type="Proteomes" id="UP000023703">
    <property type="component" value="Chromosome"/>
</dbReference>
<evidence type="ECO:0008006" key="3">
    <source>
        <dbReference type="Google" id="ProtNLM"/>
    </source>
</evidence>
<gene>
    <name evidence="1" type="ORF">CGLY_09065</name>
</gene>
<dbReference type="STRING" id="1404245.CGLY_09065"/>
<dbReference type="HOGENOM" id="CLU_053604_0_0_11"/>
<organism evidence="1 2">
    <name type="scientific">Corynebacterium glyciniphilum AJ 3170</name>
    <dbReference type="NCBI Taxonomy" id="1404245"/>
    <lineage>
        <taxon>Bacteria</taxon>
        <taxon>Bacillati</taxon>
        <taxon>Actinomycetota</taxon>
        <taxon>Actinomycetes</taxon>
        <taxon>Mycobacteriales</taxon>
        <taxon>Corynebacteriaceae</taxon>
        <taxon>Corynebacterium</taxon>
    </lineage>
</organism>
<accession>X5DMC1</accession>
<dbReference type="EMBL" id="CP006842">
    <property type="protein sequence ID" value="AHW64258.1"/>
    <property type="molecule type" value="Genomic_DNA"/>
</dbReference>
<sequence>MQGTTKVLEPDAWRAEQANHRASVRELTAGHRERRSRGERHPVWDFMFSYYPVTPGKLGHWNPGFGVSLVADTGDRPGTAGSLREVAGPRGTPVWELDSEFLMARRDHSLRYIRRLLANTLEHTPRFSCFGMHEWAMVYRDQPRHPEPLRLGPAGTDAVVESSTLRCTHIDAFRFFTEEAVPRNTLQPTRETQAEMEQPGCLHATMDLYKWATKLGPLVPGELWLDTFRLACDVRRTDMEASPYDLSAWGFAPVAVETPEGRAEYVRRQRDFAARGQVLRRSLVNLIDDLFRSVASVDPADEMENANGTSQRG</sequence>
<reference evidence="1 2" key="1">
    <citation type="journal article" date="2015" name="Int. J. Syst. Evol. Microbiol.">
        <title>Revisiting Corynebacterium glyciniphilum (ex Kubota et al., 1972) sp. nov., nom. rev., isolated from putrefied banana.</title>
        <authorList>
            <person name="Al-Dilaimi A."/>
            <person name="Bednarz H."/>
            <person name="Lomker A."/>
            <person name="Niehaus K."/>
            <person name="Kalinowski J."/>
            <person name="Ruckert C."/>
        </authorList>
    </citation>
    <scope>NUCLEOTIDE SEQUENCE [LARGE SCALE GENOMIC DNA]</scope>
    <source>
        <strain evidence="1">AJ 3170</strain>
    </source>
</reference>
<evidence type="ECO:0000313" key="2">
    <source>
        <dbReference type="Proteomes" id="UP000023703"/>
    </source>
</evidence>
<name>X5DMC1_9CORY</name>
<dbReference type="eggNOG" id="ENOG502Z7SZ">
    <property type="taxonomic scope" value="Bacteria"/>
</dbReference>
<proteinExistence type="predicted"/>
<keyword evidence="2" id="KW-1185">Reference proteome</keyword>
<dbReference type="RefSeq" id="WP_052539967.1">
    <property type="nucleotide sequence ID" value="NZ_CP006842.1"/>
</dbReference>
<dbReference type="AlphaFoldDB" id="X5DMC1"/>
<dbReference type="KEGG" id="cgy:CGLY_09065"/>
<dbReference type="OrthoDB" id="9790578at2"/>
<protein>
    <recommendedName>
        <fullName evidence="3">3-methyladenine DNA glycosylase</fullName>
    </recommendedName>
</protein>